<feature type="domain" description="DUF1232" evidence="6">
    <location>
        <begin position="75"/>
        <end position="109"/>
    </location>
</feature>
<name>A0A1H9A688_9SPIR</name>
<dbReference type="Pfam" id="PF06803">
    <property type="entry name" value="DUF1232"/>
    <property type="match status" value="1"/>
</dbReference>
<evidence type="ECO:0000313" key="8">
    <source>
        <dbReference type="Proteomes" id="UP000182360"/>
    </source>
</evidence>
<evidence type="ECO:0000256" key="1">
    <source>
        <dbReference type="ARBA" id="ARBA00004127"/>
    </source>
</evidence>
<dbReference type="Proteomes" id="UP000182360">
    <property type="component" value="Unassembled WGS sequence"/>
</dbReference>
<evidence type="ECO:0000313" key="7">
    <source>
        <dbReference type="EMBL" id="SEP72252.1"/>
    </source>
</evidence>
<protein>
    <submittedName>
        <fullName evidence="7">Uncharacterized membrane protein YkvA, DUF1232 family</fullName>
    </submittedName>
</protein>
<keyword evidence="4 5" id="KW-0472">Membrane</keyword>
<proteinExistence type="predicted"/>
<reference evidence="7 8" key="1">
    <citation type="submission" date="2016-10" db="EMBL/GenBank/DDBJ databases">
        <authorList>
            <person name="de Groot N.N."/>
        </authorList>
    </citation>
    <scope>NUCLEOTIDE SEQUENCE [LARGE SCALE GENOMIC DNA]</scope>
    <source>
        <strain evidence="7 8">B25</strain>
    </source>
</reference>
<keyword evidence="8" id="KW-1185">Reference proteome</keyword>
<evidence type="ECO:0000256" key="3">
    <source>
        <dbReference type="ARBA" id="ARBA00022989"/>
    </source>
</evidence>
<feature type="transmembrane region" description="Helical" evidence="5">
    <location>
        <begin position="274"/>
        <end position="295"/>
    </location>
</feature>
<evidence type="ECO:0000256" key="2">
    <source>
        <dbReference type="ARBA" id="ARBA00022692"/>
    </source>
</evidence>
<evidence type="ECO:0000256" key="4">
    <source>
        <dbReference type="ARBA" id="ARBA00023136"/>
    </source>
</evidence>
<dbReference type="OrthoDB" id="9800202at2"/>
<keyword evidence="2 5" id="KW-0812">Transmembrane</keyword>
<dbReference type="EMBL" id="FOFU01000001">
    <property type="protein sequence ID" value="SEP72252.1"/>
    <property type="molecule type" value="Genomic_DNA"/>
</dbReference>
<dbReference type="GO" id="GO:0012505">
    <property type="term" value="C:endomembrane system"/>
    <property type="evidence" value="ECO:0007669"/>
    <property type="project" value="UniProtKB-SubCell"/>
</dbReference>
<organism evidence="7 8">
    <name type="scientific">Treponema bryantii</name>
    <dbReference type="NCBI Taxonomy" id="163"/>
    <lineage>
        <taxon>Bacteria</taxon>
        <taxon>Pseudomonadati</taxon>
        <taxon>Spirochaetota</taxon>
        <taxon>Spirochaetia</taxon>
        <taxon>Spirochaetales</taxon>
        <taxon>Treponemataceae</taxon>
        <taxon>Treponema</taxon>
    </lineage>
</organism>
<accession>A0A1H9A688</accession>
<gene>
    <name evidence="7" type="ORF">SAMN04487977_101222</name>
</gene>
<keyword evidence="3 5" id="KW-1133">Transmembrane helix</keyword>
<dbReference type="InterPro" id="IPR010652">
    <property type="entry name" value="DUF1232"/>
</dbReference>
<sequence length="297" mass="34130">MKKTKLKEITTSQKALELSEELGQKAADTESLPQAQAELEEKLPAMKRGPIKKVWDKVLFLWEKFKSPKVPIRLKITIVGALLYLILPADVLPDVIPGIGLVDDLSVILIVFREVSKYVLPKIEKKIEQKIYDTCYEKIDEKLSLIFKATLLNTLWTFLANVLGCAILVIKPFGTPYSRYVAYVVFGLTAAWAIFRIIRYLVQYGTTTKKIAAAIWHRRSISKGLSDFVKEEYIYINYIYAGIEIAKSFVPEMPEIPDLPQIIKTFEKHYKKRVLLFVILLALYTALIWLTKFLLLR</sequence>
<evidence type="ECO:0000256" key="5">
    <source>
        <dbReference type="SAM" id="Phobius"/>
    </source>
</evidence>
<evidence type="ECO:0000259" key="6">
    <source>
        <dbReference type="Pfam" id="PF06803"/>
    </source>
</evidence>
<feature type="transmembrane region" description="Helical" evidence="5">
    <location>
        <begin position="180"/>
        <end position="202"/>
    </location>
</feature>
<comment type="subcellular location">
    <subcellularLocation>
        <location evidence="1">Endomembrane system</location>
        <topology evidence="1">Multi-pass membrane protein</topology>
    </subcellularLocation>
</comment>
<dbReference type="AlphaFoldDB" id="A0A1H9A688"/>
<dbReference type="RefSeq" id="WP_074640097.1">
    <property type="nucleotide sequence ID" value="NZ_FOFU01000001.1"/>
</dbReference>
<feature type="transmembrane region" description="Helical" evidence="5">
    <location>
        <begin position="151"/>
        <end position="174"/>
    </location>
</feature>